<proteinExistence type="predicted"/>
<dbReference type="Proteomes" id="UP001597389">
    <property type="component" value="Unassembled WGS sequence"/>
</dbReference>
<feature type="chain" id="PRO_5046479982" evidence="2">
    <location>
        <begin position="29"/>
        <end position="1021"/>
    </location>
</feature>
<comment type="caution">
    <text evidence="3">The sequence shown here is derived from an EMBL/GenBank/DDBJ whole genome shotgun (WGS) entry which is preliminary data.</text>
</comment>
<dbReference type="RefSeq" id="WP_377087376.1">
    <property type="nucleotide sequence ID" value="NZ_JBHSJL010000014.1"/>
</dbReference>
<dbReference type="Pfam" id="PF13181">
    <property type="entry name" value="TPR_8"/>
    <property type="match status" value="1"/>
</dbReference>
<protein>
    <submittedName>
        <fullName evidence="3">Tetratricopeptide repeat protein</fullName>
    </submittedName>
</protein>
<evidence type="ECO:0000313" key="4">
    <source>
        <dbReference type="Proteomes" id="UP001597389"/>
    </source>
</evidence>
<dbReference type="EMBL" id="JBHUJB010000035">
    <property type="protein sequence ID" value="MFD2159026.1"/>
    <property type="molecule type" value="Genomic_DNA"/>
</dbReference>
<evidence type="ECO:0000313" key="3">
    <source>
        <dbReference type="EMBL" id="MFD2159026.1"/>
    </source>
</evidence>
<name>A0ABW4ZAK2_9BACT</name>
<accession>A0ABW4ZAK2</accession>
<dbReference type="InterPro" id="IPR011990">
    <property type="entry name" value="TPR-like_helical_dom_sf"/>
</dbReference>
<evidence type="ECO:0000256" key="1">
    <source>
        <dbReference type="PROSITE-ProRule" id="PRU00339"/>
    </source>
</evidence>
<dbReference type="Gene3D" id="1.25.40.10">
    <property type="entry name" value="Tetratricopeptide repeat domain"/>
    <property type="match status" value="3"/>
</dbReference>
<dbReference type="SMART" id="SM00028">
    <property type="entry name" value="TPR"/>
    <property type="match status" value="3"/>
</dbReference>
<keyword evidence="4" id="KW-1185">Reference proteome</keyword>
<dbReference type="SUPFAM" id="SSF48452">
    <property type="entry name" value="TPR-like"/>
    <property type="match status" value="3"/>
</dbReference>
<dbReference type="InterPro" id="IPR019734">
    <property type="entry name" value="TPR_rpt"/>
</dbReference>
<evidence type="ECO:0000256" key="2">
    <source>
        <dbReference type="SAM" id="SignalP"/>
    </source>
</evidence>
<gene>
    <name evidence="3" type="ORF">ACFSW8_08960</name>
</gene>
<dbReference type="PROSITE" id="PS50005">
    <property type="entry name" value="TPR"/>
    <property type="match status" value="1"/>
</dbReference>
<keyword evidence="1" id="KW-0802">TPR repeat</keyword>
<dbReference type="Pfam" id="PF13174">
    <property type="entry name" value="TPR_6"/>
    <property type="match status" value="1"/>
</dbReference>
<sequence length="1021" mass="115501">MKTHRTLSIALTMASASLVGLAPHQVQAQDIQEAVPLGIQAMEAQEWEKAHGIFKKLVETYGERGKNLFGGKFGRIYHFKGFCELKLAAKLNRLGGDDNLDKAMDYYEMAKVSYTECYKLPSDDRGTNPFHKKSLLYKGQACQGGEEYKEAINAYKKFLAEREERDKYNPGMFNINMAICHFKLETPQLKQGITYFETALKNKDRWKTPDAAIVSAFQALTKAVIQAKNERALVDFLNQNRSAITLKPYQMVQFGPFFQKLATEALEADMQEAAYNLFALIPGTQVAMSDLQVLKEKLALYPRPGLKDGTALIYKDQIDKWYSELKTKDRSGDPPEVLALTALAFTHESNGNTRGAFGAYEQLELYFGKSRRREENLYNLVRTSSVISEVFITEKYGQIFLKNFPQSDYCESVRSMMLSSLFASGEYEKCEAVAEKMIGELPKPSLQHDVCLHVLGGSKFYLGKFVEAHPFLEEHLKMYEDSQFRLAASYFEASNLSQLQMWAQAAVKLDAFLKKYPDPAENMFLPFALYDRANVHFSESEYEPALVHLNRIETEFPGSNIEDAAYNLKGNILQSQGQRDQAKDYYLKALELAEHRDNPMIAGESLYYLVALLGAEKIDKEPNPNMKDALPYYDKFWKEHQDSPYKAQVAVAGTPALIEAGRYEEAQSNLQGVIAEMAKSENPAGLEGAIGSYTKYYLQGLKKQGLDAGAAADKLKDHYYTFPGIDSKDIRTLAMLRIAVIGVYEDSLKSAQKEKDEALISRNQARINTAFKDLKSDARFEPAKLSNFVLVRIGDYLRTKTSAPRQALPYYQERLKRPQQQGRSKAEFGVADIYGLAGSKSEMDTAIEMMRDVVAKNKDSKKNRDQALSRIVQIYAKQSNWDKVIEEGKAYLAGYNKDRTKVQQLMAKAYDEKKMYAECIATNMGLFASNTANWAVSVPAIGRATELMWDHGTAKDGKSKQQVAYEVAGKYINSSREAFDKNKDEMPDEVRTAWQDIDRRVQKWEGSGTIQTFEDMKKAQQ</sequence>
<keyword evidence="2" id="KW-0732">Signal</keyword>
<reference evidence="4" key="1">
    <citation type="journal article" date="2019" name="Int. J. Syst. Evol. Microbiol.">
        <title>The Global Catalogue of Microorganisms (GCM) 10K type strain sequencing project: providing services to taxonomists for standard genome sequencing and annotation.</title>
        <authorList>
            <consortium name="The Broad Institute Genomics Platform"/>
            <consortium name="The Broad Institute Genome Sequencing Center for Infectious Disease"/>
            <person name="Wu L."/>
            <person name="Ma J."/>
        </authorList>
    </citation>
    <scope>NUCLEOTIDE SEQUENCE [LARGE SCALE GENOMIC DNA]</scope>
    <source>
        <strain evidence="4">CCUG 57942</strain>
    </source>
</reference>
<feature type="signal peptide" evidence="2">
    <location>
        <begin position="1"/>
        <end position="28"/>
    </location>
</feature>
<organism evidence="3 4">
    <name type="scientific">Rubritalea tangerina</name>
    <dbReference type="NCBI Taxonomy" id="430798"/>
    <lineage>
        <taxon>Bacteria</taxon>
        <taxon>Pseudomonadati</taxon>
        <taxon>Verrucomicrobiota</taxon>
        <taxon>Verrucomicrobiia</taxon>
        <taxon>Verrucomicrobiales</taxon>
        <taxon>Rubritaleaceae</taxon>
        <taxon>Rubritalea</taxon>
    </lineage>
</organism>
<feature type="repeat" description="TPR" evidence="1">
    <location>
        <begin position="563"/>
        <end position="596"/>
    </location>
</feature>